<reference evidence="1 2" key="1">
    <citation type="submission" date="2021-01" db="EMBL/GenBank/DDBJ databases">
        <title>Genomic Encyclopedia of Type Strains, Phase IV (KMG-IV): sequencing the most valuable type-strain genomes for metagenomic binning, comparative biology and taxonomic classification.</title>
        <authorList>
            <person name="Goeker M."/>
        </authorList>
    </citation>
    <scope>NUCLEOTIDE SEQUENCE [LARGE SCALE GENOMIC DNA]</scope>
    <source>
        <strain evidence="1 2">DSM 103394</strain>
    </source>
</reference>
<accession>A0ABS4CT89</accession>
<gene>
    <name evidence="1" type="ORF">JOC74_001268</name>
</gene>
<dbReference type="EMBL" id="JAFDST010000001">
    <property type="protein sequence ID" value="MBP1080780.1"/>
    <property type="molecule type" value="Genomic_DNA"/>
</dbReference>
<dbReference type="RefSeq" id="WP_211086088.1">
    <property type="nucleotide sequence ID" value="NZ_JAFDST010000001.1"/>
</dbReference>
<name>A0ABS4CT89_9BACI</name>
<dbReference type="Proteomes" id="UP000674416">
    <property type="component" value="Unassembled WGS sequence"/>
</dbReference>
<protein>
    <submittedName>
        <fullName evidence="1">Uncharacterized protein</fullName>
    </submittedName>
</protein>
<comment type="caution">
    <text evidence="1">The sequence shown here is derived from an EMBL/GenBank/DDBJ whole genome shotgun (WGS) entry which is preliminary data.</text>
</comment>
<evidence type="ECO:0000313" key="1">
    <source>
        <dbReference type="EMBL" id="MBP1080780.1"/>
    </source>
</evidence>
<keyword evidence="2" id="KW-1185">Reference proteome</keyword>
<sequence length="89" mass="10723">MREKERINRILTLIEKLWVKYPDMRFFQIVSWLESEYTKQSGKGVIKRDLVDSDEFGGESRFLLADLFYVEDSDFEEFLTEVFKRKASE</sequence>
<proteinExistence type="predicted"/>
<organism evidence="1 2">
    <name type="scientific">Bacillus capparidis</name>
    <dbReference type="NCBI Taxonomy" id="1840411"/>
    <lineage>
        <taxon>Bacteria</taxon>
        <taxon>Bacillati</taxon>
        <taxon>Bacillota</taxon>
        <taxon>Bacilli</taxon>
        <taxon>Bacillales</taxon>
        <taxon>Bacillaceae</taxon>
        <taxon>Bacillus</taxon>
    </lineage>
</organism>
<evidence type="ECO:0000313" key="2">
    <source>
        <dbReference type="Proteomes" id="UP000674416"/>
    </source>
</evidence>